<feature type="transmembrane region" description="Helical" evidence="1">
    <location>
        <begin position="144"/>
        <end position="162"/>
    </location>
</feature>
<name>A0A562KFV4_9FLAO</name>
<dbReference type="Proteomes" id="UP000315312">
    <property type="component" value="Unassembled WGS sequence"/>
</dbReference>
<sequence>MNNNILNSIRFVVFLLLQILIFNNINLFGYLNPYPYVLFILLYPVNSNKSVLLLSSFAMGILLDMFCNSGGIHTMASLVLAYIRPSLFKFAFGLSYEYQTVKIADKISPERITLLLLAIFIHHFILFFFEYFRFDLLLTVLSRTLFSTLFTFIICLLTIYLIKPSNRR</sequence>
<feature type="transmembrane region" description="Helical" evidence="1">
    <location>
        <begin position="51"/>
        <end position="83"/>
    </location>
</feature>
<feature type="transmembrane region" description="Helical" evidence="1">
    <location>
        <begin position="12"/>
        <end position="31"/>
    </location>
</feature>
<evidence type="ECO:0000313" key="2">
    <source>
        <dbReference type="EMBL" id="TWH94145.1"/>
    </source>
</evidence>
<evidence type="ECO:0000313" key="3">
    <source>
        <dbReference type="Proteomes" id="UP000315312"/>
    </source>
</evidence>
<gene>
    <name evidence="2" type="ORF">IP97_01701</name>
</gene>
<organism evidence="2 3">
    <name type="scientific">Flavobacterium cheniae</name>
    <dbReference type="NCBI Taxonomy" id="295428"/>
    <lineage>
        <taxon>Bacteria</taxon>
        <taxon>Pseudomonadati</taxon>
        <taxon>Bacteroidota</taxon>
        <taxon>Flavobacteriia</taxon>
        <taxon>Flavobacteriales</taxon>
        <taxon>Flavobacteriaceae</taxon>
        <taxon>Flavobacterium</taxon>
    </lineage>
</organism>
<comment type="caution">
    <text evidence="2">The sequence shown here is derived from an EMBL/GenBank/DDBJ whole genome shotgun (WGS) entry which is preliminary data.</text>
</comment>
<evidence type="ECO:0000256" key="1">
    <source>
        <dbReference type="SAM" id="Phobius"/>
    </source>
</evidence>
<dbReference type="RefSeq" id="WP_133610316.1">
    <property type="nucleotide sequence ID" value="NZ_SNZC01000004.1"/>
</dbReference>
<keyword evidence="1" id="KW-0812">Transmembrane</keyword>
<protein>
    <submittedName>
        <fullName evidence="2">Rod shape-determining protein MreD</fullName>
    </submittedName>
</protein>
<dbReference type="EMBL" id="VLKM01000006">
    <property type="protein sequence ID" value="TWH94145.1"/>
    <property type="molecule type" value="Genomic_DNA"/>
</dbReference>
<feature type="transmembrane region" description="Helical" evidence="1">
    <location>
        <begin position="112"/>
        <end position="132"/>
    </location>
</feature>
<keyword evidence="1" id="KW-1133">Transmembrane helix</keyword>
<dbReference type="AlphaFoldDB" id="A0A562KFV4"/>
<keyword evidence="3" id="KW-1185">Reference proteome</keyword>
<proteinExistence type="predicted"/>
<dbReference type="OrthoDB" id="1132160at2"/>
<accession>A0A562KFV4</accession>
<reference evidence="2 3" key="1">
    <citation type="journal article" date="2015" name="Stand. Genomic Sci.">
        <title>Genomic Encyclopedia of Bacterial and Archaeal Type Strains, Phase III: the genomes of soil and plant-associated and newly described type strains.</title>
        <authorList>
            <person name="Whitman W.B."/>
            <person name="Woyke T."/>
            <person name="Klenk H.P."/>
            <person name="Zhou Y."/>
            <person name="Lilburn T.G."/>
            <person name="Beck B.J."/>
            <person name="De Vos P."/>
            <person name="Vandamme P."/>
            <person name="Eisen J.A."/>
            <person name="Garrity G."/>
            <person name="Hugenholtz P."/>
            <person name="Kyrpides N.C."/>
        </authorList>
    </citation>
    <scope>NUCLEOTIDE SEQUENCE [LARGE SCALE GENOMIC DNA]</scope>
    <source>
        <strain evidence="2 3">CGMCC 1.6844</strain>
    </source>
</reference>
<keyword evidence="1" id="KW-0472">Membrane</keyword>